<dbReference type="PANTHER" id="PTHR11267">
    <property type="entry name" value="T-BOX PROTEIN-RELATED"/>
    <property type="match status" value="1"/>
</dbReference>
<dbReference type="InterPro" id="IPR046360">
    <property type="entry name" value="T-box_DNA-bd"/>
</dbReference>
<dbReference type="PROSITE" id="PS50252">
    <property type="entry name" value="TBOX_3"/>
    <property type="match status" value="1"/>
</dbReference>
<dbReference type="InterPro" id="IPR036960">
    <property type="entry name" value="T-box_sf"/>
</dbReference>
<evidence type="ECO:0000256" key="1">
    <source>
        <dbReference type="ARBA" id="ARBA00023015"/>
    </source>
</evidence>
<dbReference type="InterPro" id="IPR001699">
    <property type="entry name" value="TF_T-box"/>
</dbReference>
<organism evidence="7 8">
    <name type="scientific">Macrostomum lignano</name>
    <dbReference type="NCBI Taxonomy" id="282301"/>
    <lineage>
        <taxon>Eukaryota</taxon>
        <taxon>Metazoa</taxon>
        <taxon>Spiralia</taxon>
        <taxon>Lophotrochozoa</taxon>
        <taxon>Platyhelminthes</taxon>
        <taxon>Rhabditophora</taxon>
        <taxon>Macrostomorpha</taxon>
        <taxon>Macrostomida</taxon>
        <taxon>Macrostomidae</taxon>
        <taxon>Macrostomum</taxon>
    </lineage>
</organism>
<keyword evidence="7" id="KW-1185">Reference proteome</keyword>
<comment type="subcellular location">
    <subcellularLocation>
        <location evidence="5">Nucleus</location>
    </subcellularLocation>
</comment>
<evidence type="ECO:0000256" key="5">
    <source>
        <dbReference type="PROSITE-ProRule" id="PRU00201"/>
    </source>
</evidence>
<dbReference type="AlphaFoldDB" id="A0A1I8FN12"/>
<feature type="domain" description="T-box" evidence="6">
    <location>
        <begin position="1"/>
        <end position="133"/>
    </location>
</feature>
<reference evidence="8" key="1">
    <citation type="submission" date="2016-11" db="UniProtKB">
        <authorList>
            <consortium name="WormBaseParasite"/>
        </authorList>
    </citation>
    <scope>IDENTIFICATION</scope>
</reference>
<evidence type="ECO:0000259" key="6">
    <source>
        <dbReference type="PROSITE" id="PS50252"/>
    </source>
</evidence>
<evidence type="ECO:0000313" key="8">
    <source>
        <dbReference type="WBParaSite" id="maker-unitig_41504-snap-gene-0.2-mRNA-1"/>
    </source>
</evidence>
<dbReference type="PRINTS" id="PR00937">
    <property type="entry name" value="TBOX"/>
</dbReference>
<accession>A0A1I8FN12</accession>
<evidence type="ECO:0000313" key="7">
    <source>
        <dbReference type="Proteomes" id="UP000095280"/>
    </source>
</evidence>
<dbReference type="GO" id="GO:0001708">
    <property type="term" value="P:cell fate specification"/>
    <property type="evidence" value="ECO:0007669"/>
    <property type="project" value="TreeGrafter"/>
</dbReference>
<dbReference type="SUPFAM" id="SSF49417">
    <property type="entry name" value="p53-like transcription factors"/>
    <property type="match status" value="1"/>
</dbReference>
<dbReference type="Gene3D" id="2.60.40.820">
    <property type="entry name" value="Transcription factor, T-box"/>
    <property type="match status" value="1"/>
</dbReference>
<comment type="caution">
    <text evidence="5">Lacks conserved residue(s) required for the propagation of feature annotation.</text>
</comment>
<evidence type="ECO:0000256" key="2">
    <source>
        <dbReference type="ARBA" id="ARBA00023125"/>
    </source>
</evidence>
<keyword evidence="2 5" id="KW-0238">DNA-binding</keyword>
<dbReference type="GO" id="GO:0000785">
    <property type="term" value="C:chromatin"/>
    <property type="evidence" value="ECO:0007669"/>
    <property type="project" value="TreeGrafter"/>
</dbReference>
<dbReference type="Pfam" id="PF00907">
    <property type="entry name" value="T-box"/>
    <property type="match status" value="1"/>
</dbReference>
<protein>
    <submittedName>
        <fullName evidence="8">T-box domain-containing protein</fullName>
    </submittedName>
</protein>
<keyword evidence="1" id="KW-0805">Transcription regulation</keyword>
<dbReference type="InterPro" id="IPR008967">
    <property type="entry name" value="p53-like_TF_DNA-bd_sf"/>
</dbReference>
<keyword evidence="3" id="KW-0804">Transcription</keyword>
<evidence type="ECO:0000256" key="3">
    <source>
        <dbReference type="ARBA" id="ARBA00023163"/>
    </source>
</evidence>
<dbReference type="Proteomes" id="UP000095280">
    <property type="component" value="Unplaced"/>
</dbReference>
<dbReference type="WBParaSite" id="maker-unitig_41504-snap-gene-0.2-mRNA-1">
    <property type="protein sequence ID" value="maker-unitig_41504-snap-gene-0.2-mRNA-1"/>
    <property type="gene ID" value="maker-unitig_41504-snap-gene-0.2"/>
</dbReference>
<keyword evidence="4 5" id="KW-0539">Nucleus</keyword>
<dbReference type="GO" id="GO:0045893">
    <property type="term" value="P:positive regulation of DNA-templated transcription"/>
    <property type="evidence" value="ECO:0007669"/>
    <property type="project" value="InterPro"/>
</dbReference>
<sequence>MFPAFKVSLTHLEPDASYSVLLEAAVQGDAARHRFVRRRLDVRAHPDSPAPGRHWMARPVSFHRLKLTNSEEQADRLGHLHLVRLDNRGAPELSAGHSFTFKETEFIAVTAYQNEKITRLKIDHNPFARGFRSDQQQHQAQVERGLTHWGRERVVILRFALSLNTTPDFSSTMRFFVSRRCRIVRVPQRAAHVTGRPEPSHSPALVRAPRLPGGWKAFSQA</sequence>
<dbReference type="GO" id="GO:0000981">
    <property type="term" value="F:DNA-binding transcription factor activity, RNA polymerase II-specific"/>
    <property type="evidence" value="ECO:0007669"/>
    <property type="project" value="TreeGrafter"/>
</dbReference>
<dbReference type="GO" id="GO:0000978">
    <property type="term" value="F:RNA polymerase II cis-regulatory region sequence-specific DNA binding"/>
    <property type="evidence" value="ECO:0007669"/>
    <property type="project" value="InterPro"/>
</dbReference>
<dbReference type="GO" id="GO:0005634">
    <property type="term" value="C:nucleus"/>
    <property type="evidence" value="ECO:0007669"/>
    <property type="project" value="UniProtKB-SubCell"/>
</dbReference>
<dbReference type="PANTHER" id="PTHR11267:SF181">
    <property type="entry name" value="OPTOMOTOR-BLIND PROTEIN"/>
    <property type="match status" value="1"/>
</dbReference>
<name>A0A1I8FN12_9PLAT</name>
<dbReference type="SMART" id="SM00425">
    <property type="entry name" value="TBOX"/>
    <property type="match status" value="1"/>
</dbReference>
<evidence type="ECO:0000256" key="4">
    <source>
        <dbReference type="ARBA" id="ARBA00023242"/>
    </source>
</evidence>
<proteinExistence type="predicted"/>